<sequence>MSTSRLEQARRLLAIAQTGLAYGKDKFDIQRFEEVAAIAQAQMAELIGNTKAEDVARIFMPEAGYANPKLDVRAAVFRDNRIMLVREMSDGLWTLPGGWADIGLSPAQCAEREVLEEAGYVVRITRLLKLIDMNLHPHPVMPFHIWKLVFEGEITGQTAPDGIETDGVDFFAADALPPLSEGRILPAQIARLFALRQSGQTEFD</sequence>
<protein>
    <submittedName>
        <fullName evidence="2">ADP-ribose pyrophosphatase YjhB (NUDIX family)</fullName>
    </submittedName>
</protein>
<reference evidence="2 3" key="1">
    <citation type="submission" date="2020-08" db="EMBL/GenBank/DDBJ databases">
        <title>Genomic Encyclopedia of Type Strains, Phase IV (KMG-IV): sequencing the most valuable type-strain genomes for metagenomic binning, comparative biology and taxonomic classification.</title>
        <authorList>
            <person name="Goeker M."/>
        </authorList>
    </citation>
    <scope>NUCLEOTIDE SEQUENCE [LARGE SCALE GENOMIC DNA]</scope>
    <source>
        <strain evidence="2 3">DSM 18233</strain>
    </source>
</reference>
<dbReference type="CDD" id="cd04672">
    <property type="entry name" value="NUDIX_CDP-Chase_like"/>
    <property type="match status" value="1"/>
</dbReference>
<dbReference type="RefSeq" id="WP_184102042.1">
    <property type="nucleotide sequence ID" value="NZ_JACHHN010000006.1"/>
</dbReference>
<dbReference type="AlphaFoldDB" id="A0A840RJE6"/>
<dbReference type="Gene3D" id="3.90.79.10">
    <property type="entry name" value="Nucleoside Triphosphate Pyrophosphohydrolase"/>
    <property type="match status" value="1"/>
</dbReference>
<dbReference type="InterPro" id="IPR015797">
    <property type="entry name" value="NUDIX_hydrolase-like_dom_sf"/>
</dbReference>
<dbReference type="Proteomes" id="UP000543030">
    <property type="component" value="Unassembled WGS sequence"/>
</dbReference>
<feature type="domain" description="Nudix hydrolase" evidence="1">
    <location>
        <begin position="67"/>
        <end position="192"/>
    </location>
</feature>
<organism evidence="2 3">
    <name type="scientific">Silvimonas terrae</name>
    <dbReference type="NCBI Taxonomy" id="300266"/>
    <lineage>
        <taxon>Bacteria</taxon>
        <taxon>Pseudomonadati</taxon>
        <taxon>Pseudomonadota</taxon>
        <taxon>Betaproteobacteria</taxon>
        <taxon>Neisseriales</taxon>
        <taxon>Chitinibacteraceae</taxon>
        <taxon>Silvimonas</taxon>
    </lineage>
</organism>
<comment type="caution">
    <text evidence="2">The sequence shown here is derived from an EMBL/GenBank/DDBJ whole genome shotgun (WGS) entry which is preliminary data.</text>
</comment>
<dbReference type="Pfam" id="PF00293">
    <property type="entry name" value="NUDIX"/>
    <property type="match status" value="1"/>
</dbReference>
<dbReference type="InterPro" id="IPR059176">
    <property type="entry name" value="UDP-X_N"/>
</dbReference>
<dbReference type="PROSITE" id="PS51462">
    <property type="entry name" value="NUDIX"/>
    <property type="match status" value="1"/>
</dbReference>
<dbReference type="InterPro" id="IPR000086">
    <property type="entry name" value="NUDIX_hydrolase_dom"/>
</dbReference>
<name>A0A840RJE6_9NEIS</name>
<dbReference type="EMBL" id="JACHHN010000006">
    <property type="protein sequence ID" value="MBB5192372.1"/>
    <property type="molecule type" value="Genomic_DNA"/>
</dbReference>
<evidence type="ECO:0000313" key="2">
    <source>
        <dbReference type="EMBL" id="MBB5192372.1"/>
    </source>
</evidence>
<gene>
    <name evidence="2" type="ORF">HNQ50_003113</name>
</gene>
<dbReference type="PANTHER" id="PTHR43222">
    <property type="entry name" value="NUDIX HYDROLASE 23"/>
    <property type="match status" value="1"/>
</dbReference>
<evidence type="ECO:0000259" key="1">
    <source>
        <dbReference type="PROSITE" id="PS51462"/>
    </source>
</evidence>
<dbReference type="Pfam" id="PF12535">
    <property type="entry name" value="Nudix_N"/>
    <property type="match status" value="1"/>
</dbReference>
<dbReference type="SUPFAM" id="SSF55811">
    <property type="entry name" value="Nudix"/>
    <property type="match status" value="1"/>
</dbReference>
<dbReference type="Gene3D" id="6.10.250.1120">
    <property type="match status" value="1"/>
</dbReference>
<proteinExistence type="predicted"/>
<evidence type="ECO:0000313" key="3">
    <source>
        <dbReference type="Proteomes" id="UP000543030"/>
    </source>
</evidence>
<keyword evidence="3" id="KW-1185">Reference proteome</keyword>
<dbReference type="GO" id="GO:0003824">
    <property type="term" value="F:catalytic activity"/>
    <property type="evidence" value="ECO:0007669"/>
    <property type="project" value="UniProtKB-ARBA"/>
</dbReference>
<accession>A0A840RJE6</accession>
<dbReference type="PANTHER" id="PTHR43222:SF2">
    <property type="entry name" value="NUDIX HYDROLASE 23, CHLOROPLASTIC"/>
    <property type="match status" value="1"/>
</dbReference>